<keyword evidence="7" id="KW-0275">Fatty acid biosynthesis</keyword>
<dbReference type="Pfam" id="PF00364">
    <property type="entry name" value="Biotin_lipoyl"/>
    <property type="match status" value="1"/>
</dbReference>
<evidence type="ECO:0000313" key="11">
    <source>
        <dbReference type="Proteomes" id="UP000712673"/>
    </source>
</evidence>
<evidence type="ECO:0000256" key="1">
    <source>
        <dbReference type="ARBA" id="ARBA00003761"/>
    </source>
</evidence>
<dbReference type="GO" id="GO:0006633">
    <property type="term" value="P:fatty acid biosynthetic process"/>
    <property type="evidence" value="ECO:0007669"/>
    <property type="project" value="UniProtKB-KW"/>
</dbReference>
<dbReference type="AlphaFoldDB" id="A0A938B6Z0"/>
<evidence type="ECO:0000256" key="2">
    <source>
        <dbReference type="ARBA" id="ARBA00005194"/>
    </source>
</evidence>
<evidence type="ECO:0000256" key="3">
    <source>
        <dbReference type="ARBA" id="ARBA00017562"/>
    </source>
</evidence>
<keyword evidence="6" id="KW-0443">Lipid metabolism</keyword>
<gene>
    <name evidence="10" type="ORF">FJZ47_25765</name>
</gene>
<dbReference type="GO" id="GO:0009317">
    <property type="term" value="C:acetyl-CoA carboxylase complex"/>
    <property type="evidence" value="ECO:0007669"/>
    <property type="project" value="InterPro"/>
</dbReference>
<dbReference type="Proteomes" id="UP000712673">
    <property type="component" value="Unassembled WGS sequence"/>
</dbReference>
<reference evidence="10" key="1">
    <citation type="submission" date="2019-03" db="EMBL/GenBank/DDBJ databases">
        <title>Lake Tanganyika Metagenome-Assembled Genomes (MAGs).</title>
        <authorList>
            <person name="Tran P."/>
        </authorList>
    </citation>
    <scope>NUCLEOTIDE SEQUENCE</scope>
    <source>
        <strain evidence="10">K_DeepCast_65m_m2_066</strain>
    </source>
</reference>
<dbReference type="InterPro" id="IPR011053">
    <property type="entry name" value="Single_hybrid_motif"/>
</dbReference>
<name>A0A938B6Z0_UNCTE</name>
<evidence type="ECO:0000256" key="5">
    <source>
        <dbReference type="ARBA" id="ARBA00022832"/>
    </source>
</evidence>
<keyword evidence="8" id="KW-0092">Biotin</keyword>
<dbReference type="InterPro" id="IPR001882">
    <property type="entry name" value="Biotin_BS"/>
</dbReference>
<feature type="domain" description="Lipoyl-binding" evidence="9">
    <location>
        <begin position="290"/>
        <end position="366"/>
    </location>
</feature>
<dbReference type="InterPro" id="IPR050709">
    <property type="entry name" value="Biotin_Carboxyl_Carrier/Decarb"/>
</dbReference>
<keyword evidence="5" id="KW-0276">Fatty acid metabolism</keyword>
<feature type="non-terminal residue" evidence="10">
    <location>
        <position position="1"/>
    </location>
</feature>
<dbReference type="PROSITE" id="PS50968">
    <property type="entry name" value="BIOTINYL_LIPOYL"/>
    <property type="match status" value="1"/>
</dbReference>
<dbReference type="PANTHER" id="PTHR45266">
    <property type="entry name" value="OXALOACETATE DECARBOXYLASE ALPHA CHAIN"/>
    <property type="match status" value="1"/>
</dbReference>
<comment type="caution">
    <text evidence="10">The sequence shown here is derived from an EMBL/GenBank/DDBJ whole genome shotgun (WGS) entry which is preliminary data.</text>
</comment>
<keyword evidence="4" id="KW-0444">Lipid biosynthesis</keyword>
<dbReference type="GO" id="GO:0003989">
    <property type="term" value="F:acetyl-CoA carboxylase activity"/>
    <property type="evidence" value="ECO:0007669"/>
    <property type="project" value="InterPro"/>
</dbReference>
<evidence type="ECO:0000259" key="9">
    <source>
        <dbReference type="PROSITE" id="PS50968"/>
    </source>
</evidence>
<dbReference type="CDD" id="cd06850">
    <property type="entry name" value="biotinyl_domain"/>
    <property type="match status" value="1"/>
</dbReference>
<sequence length="400" mass="43593">DANFALLIVTGCTRHTTLERLIVLLEQYLTIWGNAELQTNVPPMLGLLTLLRALPAETELRTDTSLLWMALTAVLMTHKDTILAQLPAFPRRPGQHDPAMFARLLRATLAAGFAHPSRLLTYYLKRLQGGVTRPLSALEVLWQLARELNVPLHEEEQLQAAALQQAIEALWGQLGEDARLYTALCQATWAGTLAHSPALQAVCATMTAAVPALQAAEAAALLQYLLHWLCADIPAMTTLVRALEHTQLHVFLSANGDLSLSRPGYLDHAEMITHLHRLLSNSLRPTLLRHGELLSPMEATIYHQPEPGAPPFVEIGAEVTVGQTLALLEAMKMFSELPSPVDGVLVDILVESGQGVKTGTPLFRIATQEALPTTADAALHGAIDSVFENRFGLLVRESTS</sequence>
<protein>
    <recommendedName>
        <fullName evidence="3">Biotin carboxyl carrier protein of acetyl-CoA carboxylase</fullName>
    </recommendedName>
</protein>
<accession>A0A938B6Z0</accession>
<evidence type="ECO:0000256" key="6">
    <source>
        <dbReference type="ARBA" id="ARBA00023098"/>
    </source>
</evidence>
<dbReference type="PRINTS" id="PR01071">
    <property type="entry name" value="ACOABIOTINCC"/>
</dbReference>
<dbReference type="EMBL" id="VGLS01001241">
    <property type="protein sequence ID" value="MBM3227188.1"/>
    <property type="molecule type" value="Genomic_DNA"/>
</dbReference>
<comment type="function">
    <text evidence="1">This protein is a component of the acetyl coenzyme A carboxylase complex; first, biotin carboxylase catalyzes the carboxylation of the carrier protein and then the transcarboxylase transfers the carboxyl group to form malonyl-CoA.</text>
</comment>
<proteinExistence type="predicted"/>
<dbReference type="InterPro" id="IPR000089">
    <property type="entry name" value="Biotin_lipoyl"/>
</dbReference>
<evidence type="ECO:0000256" key="4">
    <source>
        <dbReference type="ARBA" id="ARBA00022516"/>
    </source>
</evidence>
<comment type="pathway">
    <text evidence="2">Lipid metabolism; fatty acid biosynthesis.</text>
</comment>
<dbReference type="Gene3D" id="2.40.50.100">
    <property type="match status" value="1"/>
</dbReference>
<dbReference type="PANTHER" id="PTHR45266:SF3">
    <property type="entry name" value="OXALOACETATE DECARBOXYLASE ALPHA CHAIN"/>
    <property type="match status" value="1"/>
</dbReference>
<dbReference type="SUPFAM" id="SSF51230">
    <property type="entry name" value="Single hybrid motif"/>
    <property type="match status" value="1"/>
</dbReference>
<organism evidence="10 11">
    <name type="scientific">Tectimicrobiota bacterium</name>
    <dbReference type="NCBI Taxonomy" id="2528274"/>
    <lineage>
        <taxon>Bacteria</taxon>
        <taxon>Pseudomonadati</taxon>
        <taxon>Nitrospinota/Tectimicrobiota group</taxon>
        <taxon>Candidatus Tectimicrobiota</taxon>
    </lineage>
</organism>
<evidence type="ECO:0000256" key="8">
    <source>
        <dbReference type="ARBA" id="ARBA00023267"/>
    </source>
</evidence>
<dbReference type="PROSITE" id="PS00188">
    <property type="entry name" value="BIOTIN"/>
    <property type="match status" value="1"/>
</dbReference>
<dbReference type="InterPro" id="IPR001249">
    <property type="entry name" value="AcCoA_biotinCC"/>
</dbReference>
<evidence type="ECO:0000256" key="7">
    <source>
        <dbReference type="ARBA" id="ARBA00023160"/>
    </source>
</evidence>
<evidence type="ECO:0000313" key="10">
    <source>
        <dbReference type="EMBL" id="MBM3227188.1"/>
    </source>
</evidence>